<dbReference type="EMBL" id="AP018712">
    <property type="protein sequence ID" value="BBE30799.1"/>
    <property type="molecule type" value="Genomic_DNA"/>
</dbReference>
<evidence type="ECO:0000313" key="3">
    <source>
        <dbReference type="EMBL" id="BBE30799.1"/>
    </source>
</evidence>
<reference evidence="3 4" key="1">
    <citation type="submission" date="2018-06" db="EMBL/GenBank/DDBJ databases">
        <title>Genome sequencing of Oceanotoga sp. sy52.</title>
        <authorList>
            <person name="Mori K."/>
        </authorList>
    </citation>
    <scope>NUCLEOTIDE SEQUENCE [LARGE SCALE GENOMIC DNA]</scope>
    <source>
        <strain evidence="4">sy52</strain>
    </source>
</reference>
<accession>A0A7G1GB18</accession>
<keyword evidence="1" id="KW-0812">Transmembrane</keyword>
<dbReference type="PROSITE" id="PS50076">
    <property type="entry name" value="DNAJ_2"/>
    <property type="match status" value="1"/>
</dbReference>
<evidence type="ECO:0000256" key="1">
    <source>
        <dbReference type="SAM" id="Phobius"/>
    </source>
</evidence>
<dbReference type="KEGG" id="ocy:OSSY52_09400"/>
<evidence type="ECO:0000313" key="4">
    <source>
        <dbReference type="Proteomes" id="UP000516361"/>
    </source>
</evidence>
<dbReference type="PANTHER" id="PTHR45090:SF4">
    <property type="entry name" value="J DOMAIN-CONTAINING PROTEIN"/>
    <property type="match status" value="1"/>
</dbReference>
<keyword evidence="4" id="KW-1185">Reference proteome</keyword>
<feature type="transmembrane region" description="Helical" evidence="1">
    <location>
        <begin position="97"/>
        <end position="118"/>
    </location>
</feature>
<dbReference type="PRINTS" id="PR00625">
    <property type="entry name" value="JDOMAIN"/>
</dbReference>
<feature type="domain" description="J" evidence="2">
    <location>
        <begin position="5"/>
        <end position="78"/>
    </location>
</feature>
<keyword evidence="1" id="KW-0472">Membrane</keyword>
<dbReference type="SUPFAM" id="SSF48452">
    <property type="entry name" value="TPR-like"/>
    <property type="match status" value="3"/>
</dbReference>
<dbReference type="CDD" id="cd06257">
    <property type="entry name" value="DnaJ"/>
    <property type="match status" value="1"/>
</dbReference>
<sequence>MGKKNYYDLLGVSKNANTEEITNAYKKILSEYYDKLTELEQTEDSVDTEEYKEIIQEIQQAYTTLSDPDKKKTYDKYLELLSQHEEKQNKNIISKKNIAITLSVIASIFLFIFIFYSLKVTPQKIENTVKKGNLIKGTEMLIKLKDMNERYNALTTVTKFVFKDPQNVEFPTLLNNLILISEKFPDIDYKNRALILLSNKNFEIKNYKDAFYIIEKINQDNYKYVILNSIIDSKDFFNETYVYNRTIEFINSLKDEKLKTNIISDVSYSSFKEKKYEKLTDSIEKLYKDKEKYLAMEEVLSNFIRDGVYENYNILFSNYAKIAKDIKDKNISDKILVDLINNYIKLNDRVGAINLINDLSNDESKYALLLKTVKENNIQDIEKSNTFYDISLKVASSLKNSEYKRNAIKEILNKVSSNGDFDRSKSMSDLAQRYLKLGKIERALTLTYRIEDDDYRFDTLQLVIKEYIEKNKLDEALAIIESLKSNNFPKINPSIIVLYKYKIMSTLAQAYAVSKDFKKAVYLAEIVSKGSENSYITLSFIVEKYVEMKSFNEALEVIKMIKLDKDKSVQLNNVIGIYVKEKNYKNAENIFLKAIQSVDSMKNPAYKSKALINILNNYFKTSRFDIMNEIILNSLDSIKNINDDVEKLSALNYVFEKYMKVKIFTESDIIFSRYLDIVNSFEMYELKAKTLNTALDNYFEIKNFKNSNNFFSKALSILENFKVDTDKTQILQKIINKYMNIGNYEKSKEVFMEGFNVVNGIEKKSENILFLLNNYIKTNNLKINSEIFSKALDVVKTIKYSEEKYFTHEKVMQLYMNIKDFKNSDDVILKSLNTIENIEYSEYKFKALNTLIDRYIKIGNFTNNSLFFSKALNIAKNIKFDSDKSDFIIMILNKYQKTGYFENTKDIFVKSLEITNEILKINNKINTLNFILDKYLTINTNKDSKYIFIKAIEITGNIKDEEIKYKSLSGINNKYVSVGNKKDANLVFSASLNIANLIRNSYFKSMALQNISQNYVKLGNLNGAIEIINKMNDEKVKFESLNNIIENFYLSVNVNDQYKEYSSILLKTLSFIENKISDEFKPLALNSFMNKYMITGIYKDSDLIFSIILDTISPLKSKYDILNKTIDNYLKLKKFDKINDFFTKALSITNTLEKEEQKTAMLEKIINKYMITDKIKNSDSFFIKAFDVSYKIRNSEMKFNSINTIIDKIASTNSIKDTEKIYSKAVDVANSISDIDLKFSALTIIDITFEDLKK</sequence>
<name>A0A7G1GB18_9BACT</name>
<dbReference type="Gene3D" id="1.25.40.10">
    <property type="entry name" value="Tetratricopeptide repeat domain"/>
    <property type="match status" value="6"/>
</dbReference>
<dbReference type="InParanoid" id="A0A7G1GB18"/>
<keyword evidence="1" id="KW-1133">Transmembrane helix</keyword>
<proteinExistence type="predicted"/>
<dbReference type="InterPro" id="IPR011990">
    <property type="entry name" value="TPR-like_helical_dom_sf"/>
</dbReference>
<dbReference type="SMART" id="SM00271">
    <property type="entry name" value="DnaJ"/>
    <property type="match status" value="1"/>
</dbReference>
<gene>
    <name evidence="3" type="ORF">OSSY52_09400</name>
</gene>
<organism evidence="3 4">
    <name type="scientific">Tepiditoga spiralis</name>
    <dbReference type="NCBI Taxonomy" id="2108365"/>
    <lineage>
        <taxon>Bacteria</taxon>
        <taxon>Thermotogati</taxon>
        <taxon>Thermotogota</taxon>
        <taxon>Thermotogae</taxon>
        <taxon>Petrotogales</taxon>
        <taxon>Petrotogaceae</taxon>
        <taxon>Tepiditoga</taxon>
    </lineage>
</organism>
<evidence type="ECO:0000259" key="2">
    <source>
        <dbReference type="PROSITE" id="PS50076"/>
    </source>
</evidence>
<protein>
    <recommendedName>
        <fullName evidence="2">J domain-containing protein</fullName>
    </recommendedName>
</protein>
<dbReference type="SUPFAM" id="SSF46565">
    <property type="entry name" value="Chaperone J-domain"/>
    <property type="match status" value="1"/>
</dbReference>
<dbReference type="InterPro" id="IPR053232">
    <property type="entry name" value="DnaJ_C/III_chloroplastic"/>
</dbReference>
<dbReference type="Proteomes" id="UP000516361">
    <property type="component" value="Chromosome"/>
</dbReference>
<dbReference type="RefSeq" id="WP_190615868.1">
    <property type="nucleotide sequence ID" value="NZ_AP018712.1"/>
</dbReference>
<dbReference type="Gene3D" id="1.10.287.110">
    <property type="entry name" value="DnaJ domain"/>
    <property type="match status" value="1"/>
</dbReference>
<dbReference type="Pfam" id="PF00226">
    <property type="entry name" value="DnaJ"/>
    <property type="match status" value="1"/>
</dbReference>
<dbReference type="InterPro" id="IPR036869">
    <property type="entry name" value="J_dom_sf"/>
</dbReference>
<dbReference type="InterPro" id="IPR001623">
    <property type="entry name" value="DnaJ_domain"/>
</dbReference>
<dbReference type="PANTHER" id="PTHR45090">
    <property type="entry name" value="CHAPERONE PROTEIN DNAJ 20 CHLOROPLASTIC"/>
    <property type="match status" value="1"/>
</dbReference>
<dbReference type="AlphaFoldDB" id="A0A7G1GB18"/>